<name>A0A9W3ZV60_BACTO</name>
<dbReference type="Proteomes" id="UP000055316">
    <property type="component" value="Chromosome"/>
</dbReference>
<dbReference type="AlphaFoldDB" id="A0A9W3ZV60"/>
<gene>
    <name evidence="1" type="ORF">KNN_00918</name>
</gene>
<organism evidence="1 2">
    <name type="scientific">Bacillus thuringiensis subsp. tolworthi</name>
    <dbReference type="NCBI Taxonomy" id="1442"/>
    <lineage>
        <taxon>Bacteria</taxon>
        <taxon>Bacillati</taxon>
        <taxon>Bacillota</taxon>
        <taxon>Bacilli</taxon>
        <taxon>Bacillales</taxon>
        <taxon>Bacillaceae</taxon>
        <taxon>Bacillus</taxon>
        <taxon>Bacillus cereus group</taxon>
    </lineage>
</organism>
<dbReference type="RefSeq" id="WP_000456864.1">
    <property type="nucleotide sequence ID" value="NZ_AP014864.1"/>
</dbReference>
<reference evidence="1 2" key="1">
    <citation type="submission" date="2015-05" db="EMBL/GenBank/DDBJ databases">
        <title>Whole genome sequence of Bacillus thuringiensis serovar tolworthi Pasteur Institute Standard strain.</title>
        <authorList>
            <person name="Kanda K."/>
            <person name="Nakashima K."/>
            <person name="Nagano Y."/>
        </authorList>
    </citation>
    <scope>NUCLEOTIDE SEQUENCE [LARGE SCALE GENOMIC DNA]</scope>
    <source>
        <strain evidence="1 2">Pasteur Institute Standard strain</strain>
    </source>
</reference>
<sequence>MEYTTTYKLELSERFDYVTIDLDKQFFYIEVVNLQSNITVLKISINLQKDETMVEGNIIHYDTFHVDALLQGLKYVARTCIDHNLKNQKELFAFLEEN</sequence>
<dbReference type="EMBL" id="AP014864">
    <property type="protein sequence ID" value="BAR81768.1"/>
    <property type="molecule type" value="Genomic_DNA"/>
</dbReference>
<evidence type="ECO:0000313" key="1">
    <source>
        <dbReference type="EMBL" id="BAR81768.1"/>
    </source>
</evidence>
<protein>
    <submittedName>
        <fullName evidence="1">MinD family ATPase domain protein</fullName>
    </submittedName>
</protein>
<evidence type="ECO:0000313" key="2">
    <source>
        <dbReference type="Proteomes" id="UP000055316"/>
    </source>
</evidence>
<accession>A0A9W3ZV60</accession>
<proteinExistence type="predicted"/>